<dbReference type="Gene3D" id="1.20.1050.10">
    <property type="match status" value="1"/>
</dbReference>
<evidence type="ECO:0000256" key="5">
    <source>
        <dbReference type="ARBA" id="ARBA00047960"/>
    </source>
</evidence>
<accession>A0A3B3ZRY0</accession>
<dbReference type="SFLD" id="SFLDG00358">
    <property type="entry name" value="Main_(cytGST)"/>
    <property type="match status" value="1"/>
</dbReference>
<dbReference type="PANTHER" id="PTHR43917:SF9">
    <property type="entry name" value="GLUTATHIONE S-TRANSFERASE THETA-1"/>
    <property type="match status" value="1"/>
</dbReference>
<dbReference type="GO" id="GO:0004364">
    <property type="term" value="F:glutathione transferase activity"/>
    <property type="evidence" value="ECO:0007669"/>
    <property type="project" value="UniProtKB-EC"/>
</dbReference>
<dbReference type="EC" id="2.5.1.18" evidence="3"/>
<dbReference type="SFLD" id="SFLDG01153">
    <property type="entry name" value="Main.4:_Theta-like"/>
    <property type="match status" value="1"/>
</dbReference>
<comment type="catalytic activity">
    <reaction evidence="5">
        <text>RX + glutathione = an S-substituted glutathione + a halide anion + H(+)</text>
        <dbReference type="Rhea" id="RHEA:16437"/>
        <dbReference type="ChEBI" id="CHEBI:15378"/>
        <dbReference type="ChEBI" id="CHEBI:16042"/>
        <dbReference type="ChEBI" id="CHEBI:17792"/>
        <dbReference type="ChEBI" id="CHEBI:57925"/>
        <dbReference type="ChEBI" id="CHEBI:90779"/>
        <dbReference type="EC" id="2.5.1.18"/>
    </reaction>
</comment>
<dbReference type="Pfam" id="PF13417">
    <property type="entry name" value="GST_N_3"/>
    <property type="match status" value="1"/>
</dbReference>
<dbReference type="InterPro" id="IPR040077">
    <property type="entry name" value="GST_C_Theta"/>
</dbReference>
<dbReference type="Proteomes" id="UP000261520">
    <property type="component" value="Unplaced"/>
</dbReference>
<protein>
    <recommendedName>
        <fullName evidence="3">glutathione transferase</fullName>
        <ecNumber evidence="3">2.5.1.18</ecNumber>
    </recommendedName>
</protein>
<dbReference type="PROSITE" id="PS50405">
    <property type="entry name" value="GST_CTER"/>
    <property type="match status" value="1"/>
</dbReference>
<comment type="similarity">
    <text evidence="2">Belongs to the GST superfamily. Theta family.</text>
</comment>
<organism evidence="8 9">
    <name type="scientific">Periophthalmus magnuspinnatus</name>
    <dbReference type="NCBI Taxonomy" id="409849"/>
    <lineage>
        <taxon>Eukaryota</taxon>
        <taxon>Metazoa</taxon>
        <taxon>Chordata</taxon>
        <taxon>Craniata</taxon>
        <taxon>Vertebrata</taxon>
        <taxon>Euteleostomi</taxon>
        <taxon>Actinopterygii</taxon>
        <taxon>Neopterygii</taxon>
        <taxon>Teleostei</taxon>
        <taxon>Neoteleostei</taxon>
        <taxon>Acanthomorphata</taxon>
        <taxon>Gobiaria</taxon>
        <taxon>Gobiiformes</taxon>
        <taxon>Gobioidei</taxon>
        <taxon>Gobiidae</taxon>
        <taxon>Oxudercinae</taxon>
        <taxon>Periophthalmus</taxon>
    </lineage>
</organism>
<dbReference type="PROSITE" id="PS50404">
    <property type="entry name" value="GST_NTER"/>
    <property type="match status" value="1"/>
</dbReference>
<keyword evidence="9" id="KW-1185">Reference proteome</keyword>
<reference evidence="8" key="1">
    <citation type="submission" date="2025-08" db="UniProtKB">
        <authorList>
            <consortium name="Ensembl"/>
        </authorList>
    </citation>
    <scope>IDENTIFICATION</scope>
</reference>
<evidence type="ECO:0000256" key="1">
    <source>
        <dbReference type="ARBA" id="ARBA00004496"/>
    </source>
</evidence>
<evidence type="ECO:0000259" key="7">
    <source>
        <dbReference type="PROSITE" id="PS50405"/>
    </source>
</evidence>
<evidence type="ECO:0000259" key="6">
    <source>
        <dbReference type="PROSITE" id="PS50404"/>
    </source>
</evidence>
<keyword evidence="4" id="KW-0963">Cytoplasm</keyword>
<feature type="domain" description="GST C-terminal" evidence="7">
    <location>
        <begin position="87"/>
        <end position="234"/>
    </location>
</feature>
<dbReference type="InterPro" id="IPR036282">
    <property type="entry name" value="Glutathione-S-Trfase_C_sf"/>
</dbReference>
<sequence length="240" mass="27389">MMELYLDLCSQPCRSVFLVAKALNIPFDFKHVDLSAGQNYSEEFGKINIMRKVPVMKDADFILTESTAILDYMVQKHRGPTHWFPSELQPRARVNEYLSWQHTNLRTTGSKVFLLKVVFPMMMGCDAPKEKMDAAMDGLNESLSLLENYFLQDKPFIIGNQISVADVVAIAEVMQPVGSGVDVFVGRPKLCVWRDRVKAQLGEELFKEAHEVIMKISDLTQNIDKTALEMMKPKFQKMFS</sequence>
<evidence type="ECO:0000256" key="4">
    <source>
        <dbReference type="ARBA" id="ARBA00022490"/>
    </source>
</evidence>
<reference evidence="8" key="2">
    <citation type="submission" date="2025-09" db="UniProtKB">
        <authorList>
            <consortium name="Ensembl"/>
        </authorList>
    </citation>
    <scope>IDENTIFICATION</scope>
</reference>
<name>A0A3B3ZRY0_9GOBI</name>
<dbReference type="Pfam" id="PF00043">
    <property type="entry name" value="GST_C"/>
    <property type="match status" value="1"/>
</dbReference>
<proteinExistence type="inferred from homology"/>
<dbReference type="InterPro" id="IPR040079">
    <property type="entry name" value="Glutathione_S-Trfase"/>
</dbReference>
<evidence type="ECO:0000256" key="3">
    <source>
        <dbReference type="ARBA" id="ARBA00012452"/>
    </source>
</evidence>
<dbReference type="Ensembl" id="ENSPMGT00000007917.1">
    <property type="protein sequence ID" value="ENSPMGP00000007438.1"/>
    <property type="gene ID" value="ENSPMGG00000005928.1"/>
</dbReference>
<evidence type="ECO:0000313" key="9">
    <source>
        <dbReference type="Proteomes" id="UP000261520"/>
    </source>
</evidence>
<dbReference type="InterPro" id="IPR010987">
    <property type="entry name" value="Glutathione-S-Trfase_C-like"/>
</dbReference>
<dbReference type="AlphaFoldDB" id="A0A3B3ZRY0"/>
<dbReference type="InterPro" id="IPR051369">
    <property type="entry name" value="GST_Theta"/>
</dbReference>
<dbReference type="InterPro" id="IPR004045">
    <property type="entry name" value="Glutathione_S-Trfase_N"/>
</dbReference>
<dbReference type="InterPro" id="IPR004046">
    <property type="entry name" value="GST_C"/>
</dbReference>
<evidence type="ECO:0000313" key="8">
    <source>
        <dbReference type="Ensembl" id="ENSPMGP00000007438.1"/>
    </source>
</evidence>
<dbReference type="SFLD" id="SFLDS00019">
    <property type="entry name" value="Glutathione_Transferase_(cytos"/>
    <property type="match status" value="1"/>
</dbReference>
<dbReference type="GO" id="GO:0006749">
    <property type="term" value="P:glutathione metabolic process"/>
    <property type="evidence" value="ECO:0007669"/>
    <property type="project" value="TreeGrafter"/>
</dbReference>
<dbReference type="CDD" id="cd03183">
    <property type="entry name" value="GST_C_Theta"/>
    <property type="match status" value="1"/>
</dbReference>
<comment type="subcellular location">
    <subcellularLocation>
        <location evidence="1">Cytoplasm</location>
    </subcellularLocation>
</comment>
<evidence type="ECO:0000256" key="2">
    <source>
        <dbReference type="ARBA" id="ARBA00009899"/>
    </source>
</evidence>
<dbReference type="SUPFAM" id="SSF52833">
    <property type="entry name" value="Thioredoxin-like"/>
    <property type="match status" value="1"/>
</dbReference>
<dbReference type="STRING" id="409849.ENSPMGP00000007438"/>
<dbReference type="SUPFAM" id="SSF47616">
    <property type="entry name" value="GST C-terminal domain-like"/>
    <property type="match status" value="1"/>
</dbReference>
<dbReference type="Gene3D" id="3.40.30.10">
    <property type="entry name" value="Glutaredoxin"/>
    <property type="match status" value="1"/>
</dbReference>
<dbReference type="GO" id="GO:0005737">
    <property type="term" value="C:cytoplasm"/>
    <property type="evidence" value="ECO:0007669"/>
    <property type="project" value="UniProtKB-SubCell"/>
</dbReference>
<dbReference type="PANTHER" id="PTHR43917">
    <property type="match status" value="1"/>
</dbReference>
<feature type="domain" description="GST N-terminal" evidence="6">
    <location>
        <begin position="1"/>
        <end position="81"/>
    </location>
</feature>
<dbReference type="InterPro" id="IPR036249">
    <property type="entry name" value="Thioredoxin-like_sf"/>
</dbReference>